<evidence type="ECO:0000256" key="1">
    <source>
        <dbReference type="ARBA" id="ARBA00005707"/>
    </source>
</evidence>
<dbReference type="AlphaFoldDB" id="A0AAN8W8R1"/>
<dbReference type="Pfam" id="PF15393">
    <property type="entry name" value="DUF4615"/>
    <property type="match status" value="1"/>
</dbReference>
<dbReference type="PANTHER" id="PTHR13602:SF2">
    <property type="entry name" value="UPF0488 PROTEIN C8ORF33"/>
    <property type="match status" value="1"/>
</dbReference>
<feature type="compositionally biased region" description="Polar residues" evidence="2">
    <location>
        <begin position="149"/>
        <end position="169"/>
    </location>
</feature>
<evidence type="ECO:0000313" key="3">
    <source>
        <dbReference type="EMBL" id="KAK6997410.1"/>
    </source>
</evidence>
<feature type="compositionally biased region" description="Low complexity" evidence="2">
    <location>
        <begin position="14"/>
        <end position="30"/>
    </location>
</feature>
<gene>
    <name evidence="3" type="ORF">SK128_003434</name>
</gene>
<comment type="similarity">
    <text evidence="1">Belongs to the UPF0488 family.</text>
</comment>
<feature type="region of interest" description="Disordered" evidence="2">
    <location>
        <begin position="125"/>
        <end position="170"/>
    </location>
</feature>
<feature type="non-terminal residue" evidence="3">
    <location>
        <position position="1"/>
    </location>
</feature>
<feature type="region of interest" description="Disordered" evidence="2">
    <location>
        <begin position="1"/>
        <end position="40"/>
    </location>
</feature>
<dbReference type="Proteomes" id="UP001381693">
    <property type="component" value="Unassembled WGS sequence"/>
</dbReference>
<feature type="compositionally biased region" description="Basic and acidic residues" evidence="2">
    <location>
        <begin position="138"/>
        <end position="148"/>
    </location>
</feature>
<name>A0AAN8W8R1_HALRR</name>
<accession>A0AAN8W8R1</accession>
<dbReference type="PANTHER" id="PTHR13602">
    <property type="entry name" value="UPF0488 PROTEIN C8ORF33"/>
    <property type="match status" value="1"/>
</dbReference>
<reference evidence="3 4" key="1">
    <citation type="submission" date="2023-11" db="EMBL/GenBank/DDBJ databases">
        <title>Halocaridina rubra genome assembly.</title>
        <authorList>
            <person name="Smith C."/>
        </authorList>
    </citation>
    <scope>NUCLEOTIDE SEQUENCE [LARGE SCALE GENOMIC DNA]</scope>
    <source>
        <strain evidence="3">EP-1</strain>
        <tissue evidence="3">Whole</tissue>
    </source>
</reference>
<comment type="caution">
    <text evidence="3">The sequence shown here is derived from an EMBL/GenBank/DDBJ whole genome shotgun (WGS) entry which is preliminary data.</text>
</comment>
<evidence type="ECO:0000313" key="4">
    <source>
        <dbReference type="Proteomes" id="UP001381693"/>
    </source>
</evidence>
<dbReference type="EMBL" id="JAXCGZ010024084">
    <property type="protein sequence ID" value="KAK6997410.1"/>
    <property type="molecule type" value="Genomic_DNA"/>
</dbReference>
<evidence type="ECO:0000256" key="2">
    <source>
        <dbReference type="SAM" id="MobiDB-lite"/>
    </source>
</evidence>
<keyword evidence="4" id="KW-1185">Reference proteome</keyword>
<dbReference type="InterPro" id="IPR029274">
    <property type="entry name" value="DUF4615"/>
</dbReference>
<proteinExistence type="inferred from homology"/>
<organism evidence="3 4">
    <name type="scientific">Halocaridina rubra</name>
    <name type="common">Hawaiian red shrimp</name>
    <dbReference type="NCBI Taxonomy" id="373956"/>
    <lineage>
        <taxon>Eukaryota</taxon>
        <taxon>Metazoa</taxon>
        <taxon>Ecdysozoa</taxon>
        <taxon>Arthropoda</taxon>
        <taxon>Crustacea</taxon>
        <taxon>Multicrustacea</taxon>
        <taxon>Malacostraca</taxon>
        <taxon>Eumalacostraca</taxon>
        <taxon>Eucarida</taxon>
        <taxon>Decapoda</taxon>
        <taxon>Pleocyemata</taxon>
        <taxon>Caridea</taxon>
        <taxon>Atyoidea</taxon>
        <taxon>Atyidae</taxon>
        <taxon>Halocaridina</taxon>
    </lineage>
</organism>
<protein>
    <submittedName>
        <fullName evidence="3">Uncharacterized protein</fullName>
    </submittedName>
</protein>
<sequence>TKKGAVPKAKPDPRSISSPASSSKLPSEVSNAETDDNQDDALERFPLELRWCLQQLEQAMEKKKSNPKEAEDILKSYKILAGRKAPFVKKRQLMRSMFGDYRKKMAEEEKKFKLVLPTLKAQSAPPNKSKFLKHKSVSGREEPIDEKQINTSHSTTENVCENVETQTEVKSPVVSKQLDFNSGNSFRFNFTVPT</sequence>